<protein>
    <recommendedName>
        <fullName evidence="3">DUF4595 domain-containing protein</fullName>
    </recommendedName>
</protein>
<accession>A0A3G8XSZ3</accession>
<dbReference type="AlphaFoldDB" id="A0A3G8XSZ3"/>
<dbReference type="Proteomes" id="UP000270185">
    <property type="component" value="Chromosome"/>
</dbReference>
<evidence type="ECO:0000313" key="2">
    <source>
        <dbReference type="Proteomes" id="UP000270185"/>
    </source>
</evidence>
<keyword evidence="2" id="KW-1185">Reference proteome</keyword>
<dbReference type="PROSITE" id="PS51257">
    <property type="entry name" value="PROKAR_LIPOPROTEIN"/>
    <property type="match status" value="1"/>
</dbReference>
<name>A0A3G8XSZ3_9FLAO</name>
<sequence>MKKIISFLSFVFSLVILFSCEPGRDENGDLLFGVNQNPETGGGTTGVSKLLKKMTATDKEGNMSTFIYNYENGLLKSVSINENEDQRDLDLTYDKDKISTMLMTETDGSNIITTTTDLIYDNNNKLINTAGKMESGGEEISKNKTTFTYNGTVLKKIETSIQQKDPENPDTYVDLFKQVSDILFQGNNIASWKMTMTTISPLPVGIPPIVLDVKFSNYDAAKNPLATLPRELNIAAAHLLSGTNSIQGLSVNNYRTASTTAGGTSQDVTYVYEYDKDGYPKSATSTQGTITYEYQ</sequence>
<evidence type="ECO:0000313" key="1">
    <source>
        <dbReference type="EMBL" id="AZI33354.1"/>
    </source>
</evidence>
<evidence type="ECO:0008006" key="3">
    <source>
        <dbReference type="Google" id="ProtNLM"/>
    </source>
</evidence>
<organism evidence="1 2">
    <name type="scientific">Kaistella carnis</name>
    <dbReference type="NCBI Taxonomy" id="1241979"/>
    <lineage>
        <taxon>Bacteria</taxon>
        <taxon>Pseudomonadati</taxon>
        <taxon>Bacteroidota</taxon>
        <taxon>Flavobacteriia</taxon>
        <taxon>Flavobacteriales</taxon>
        <taxon>Weeksellaceae</taxon>
        <taxon>Chryseobacterium group</taxon>
        <taxon>Kaistella</taxon>
    </lineage>
</organism>
<dbReference type="EMBL" id="CP034159">
    <property type="protein sequence ID" value="AZI33354.1"/>
    <property type="molecule type" value="Genomic_DNA"/>
</dbReference>
<reference evidence="2" key="1">
    <citation type="submission" date="2018-11" db="EMBL/GenBank/DDBJ databases">
        <title>Proposal to divide the Flavobacteriaceae and reorganize its genera based on Amino Acid Identity values calculated from whole genome sequences.</title>
        <authorList>
            <person name="Nicholson A.C."/>
            <person name="Gulvik C.A."/>
            <person name="Whitney A.M."/>
            <person name="Humrighouse B.W."/>
            <person name="Bell M."/>
            <person name="Holmes B."/>
            <person name="Steigerwalt A.G."/>
            <person name="Villarma A."/>
            <person name="Sheth M."/>
            <person name="Batra D."/>
            <person name="Pryor J."/>
            <person name="Bernardet J.-F."/>
            <person name="Hugo C."/>
            <person name="Kampfer P."/>
            <person name="Newman J.D."/>
            <person name="McQuiston J.R."/>
        </authorList>
    </citation>
    <scope>NUCLEOTIDE SEQUENCE [LARGE SCALE GENOMIC DNA]</scope>
    <source>
        <strain evidence="2">G0081</strain>
    </source>
</reference>
<gene>
    <name evidence="1" type="ORF">EIB73_09240</name>
</gene>
<proteinExistence type="predicted"/>
<dbReference type="OrthoDB" id="1240145at2"/>
<dbReference type="KEGG" id="ccas:EIB73_09240"/>
<dbReference type="RefSeq" id="WP_125024743.1">
    <property type="nucleotide sequence ID" value="NZ_CP034159.1"/>
</dbReference>